<dbReference type="PANTHER" id="PTHR11640">
    <property type="entry name" value="NEPHRIN"/>
    <property type="match status" value="1"/>
</dbReference>
<dbReference type="PANTHER" id="PTHR11640:SF158">
    <property type="entry name" value="V-SET AND IMMUNOGLOBULIN DOMAIN-CONTAINING PROTEIN 10-LIKE 2"/>
    <property type="match status" value="1"/>
</dbReference>
<evidence type="ECO:0000256" key="4">
    <source>
        <dbReference type="ARBA" id="ARBA00023180"/>
    </source>
</evidence>
<keyword evidence="4" id="KW-0325">Glycoprotein</keyword>
<dbReference type="SMART" id="SM00409">
    <property type="entry name" value="IG"/>
    <property type="match status" value="3"/>
</dbReference>
<keyword evidence="6" id="KW-0732">Signal</keyword>
<sequence>MDVAPLTVFHWWFVFCTLPGLQMTEIENIYVTIGSDVNIKCPNAKVNTWQYFESKKLLCDLLWNGQNSINPNLTASDRLNVTSDCQLLIQNFTTTDICTYFCYEKKNDSKGYKLHVQLRNLTIDGTDHFGVIQSTEGTNLTLRCIVTGFLLGDKTYWTTNNKLLVSGKTRSLNHTLTAHRSYNMNEFTCTTENSKETQPLIAHVRLNLILKPSVFITVSVNSGVRKKGMDVFVRQGKDIELQCREKDNESKNGVIFRWLYNGNMFQNNTNVIILNKIKPETSGLYTCNASNKAGRDSDTVNIIVTYFPLVQTEDITFNGMNRPRTLNCNVSGEPNTYILIWRHYTYNNQLIRMFNKSTSGMLILPEGEADDLVFEDSGFYICNVTNGIPDDCGKLWQSGKIKVMVEGSSFEQANGRMNMGFPLDIFIVFRLLIKHYFMGSHWMYLVIDVFIKFKTQEKKTFKTTLLS</sequence>
<dbReference type="SUPFAM" id="SSF48726">
    <property type="entry name" value="Immunoglobulin"/>
    <property type="match status" value="4"/>
</dbReference>
<dbReference type="GO" id="GO:0050839">
    <property type="term" value="F:cell adhesion molecule binding"/>
    <property type="evidence" value="ECO:0007669"/>
    <property type="project" value="TreeGrafter"/>
</dbReference>
<reference evidence="8" key="1">
    <citation type="submission" date="2018-11" db="EMBL/GenBank/DDBJ databases">
        <authorList>
            <person name="Alioto T."/>
            <person name="Alioto T."/>
        </authorList>
    </citation>
    <scope>NUCLEOTIDE SEQUENCE</scope>
</reference>
<evidence type="ECO:0000313" key="9">
    <source>
        <dbReference type="Proteomes" id="UP000596742"/>
    </source>
</evidence>
<dbReference type="InterPro" id="IPR003599">
    <property type="entry name" value="Ig_sub"/>
</dbReference>
<dbReference type="InterPro" id="IPR007110">
    <property type="entry name" value="Ig-like_dom"/>
</dbReference>
<feature type="domain" description="Ig-like" evidence="7">
    <location>
        <begin position="136"/>
        <end position="202"/>
    </location>
</feature>
<dbReference type="InterPro" id="IPR003598">
    <property type="entry name" value="Ig_sub2"/>
</dbReference>
<accession>A0A8B6FNZ5</accession>
<name>A0A8B6FNZ5_MYTGA</name>
<comment type="caution">
    <text evidence="8">The sequence shown here is derived from an EMBL/GenBank/DDBJ whole genome shotgun (WGS) entry which is preliminary data.</text>
</comment>
<dbReference type="Pfam" id="PF13895">
    <property type="entry name" value="Ig_2"/>
    <property type="match status" value="1"/>
</dbReference>
<protein>
    <recommendedName>
        <fullName evidence="7">Ig-like domain-containing protein</fullName>
    </recommendedName>
</protein>
<organism evidence="8 9">
    <name type="scientific">Mytilus galloprovincialis</name>
    <name type="common">Mediterranean mussel</name>
    <dbReference type="NCBI Taxonomy" id="29158"/>
    <lineage>
        <taxon>Eukaryota</taxon>
        <taxon>Metazoa</taxon>
        <taxon>Spiralia</taxon>
        <taxon>Lophotrochozoa</taxon>
        <taxon>Mollusca</taxon>
        <taxon>Bivalvia</taxon>
        <taxon>Autobranchia</taxon>
        <taxon>Pteriomorphia</taxon>
        <taxon>Mytilida</taxon>
        <taxon>Mytiloidea</taxon>
        <taxon>Mytilidae</taxon>
        <taxon>Mytilinae</taxon>
        <taxon>Mytilus</taxon>
    </lineage>
</organism>
<evidence type="ECO:0000259" key="7">
    <source>
        <dbReference type="PROSITE" id="PS50835"/>
    </source>
</evidence>
<dbReference type="InterPro" id="IPR036179">
    <property type="entry name" value="Ig-like_dom_sf"/>
</dbReference>
<proteinExistence type="predicted"/>
<dbReference type="PROSITE" id="PS50835">
    <property type="entry name" value="IG_LIKE"/>
    <property type="match status" value="3"/>
</dbReference>
<dbReference type="OrthoDB" id="6121848at2759"/>
<feature type="domain" description="Ig-like" evidence="7">
    <location>
        <begin position="212"/>
        <end position="301"/>
    </location>
</feature>
<evidence type="ECO:0000313" key="8">
    <source>
        <dbReference type="EMBL" id="VDI52989.1"/>
    </source>
</evidence>
<dbReference type="GO" id="GO:0005886">
    <property type="term" value="C:plasma membrane"/>
    <property type="evidence" value="ECO:0007669"/>
    <property type="project" value="TreeGrafter"/>
</dbReference>
<dbReference type="InterPro" id="IPR013783">
    <property type="entry name" value="Ig-like_fold"/>
</dbReference>
<dbReference type="CDD" id="cd00096">
    <property type="entry name" value="Ig"/>
    <property type="match status" value="1"/>
</dbReference>
<evidence type="ECO:0000256" key="5">
    <source>
        <dbReference type="ARBA" id="ARBA00023319"/>
    </source>
</evidence>
<comment type="subcellular location">
    <subcellularLocation>
        <location evidence="1">Membrane</location>
        <topology evidence="1">Single-pass type I membrane protein</topology>
    </subcellularLocation>
</comment>
<dbReference type="Proteomes" id="UP000596742">
    <property type="component" value="Unassembled WGS sequence"/>
</dbReference>
<dbReference type="Gene3D" id="2.60.40.10">
    <property type="entry name" value="Immunoglobulins"/>
    <property type="match status" value="3"/>
</dbReference>
<dbReference type="GO" id="GO:0005911">
    <property type="term" value="C:cell-cell junction"/>
    <property type="evidence" value="ECO:0007669"/>
    <property type="project" value="TreeGrafter"/>
</dbReference>
<evidence type="ECO:0000256" key="1">
    <source>
        <dbReference type="ARBA" id="ARBA00004479"/>
    </source>
</evidence>
<dbReference type="GO" id="GO:0098609">
    <property type="term" value="P:cell-cell adhesion"/>
    <property type="evidence" value="ECO:0007669"/>
    <property type="project" value="TreeGrafter"/>
</dbReference>
<keyword evidence="2" id="KW-0472">Membrane</keyword>
<evidence type="ECO:0000256" key="3">
    <source>
        <dbReference type="ARBA" id="ARBA00023157"/>
    </source>
</evidence>
<dbReference type="InterPro" id="IPR051275">
    <property type="entry name" value="Cell_adhesion_signaling"/>
</dbReference>
<dbReference type="AlphaFoldDB" id="A0A8B6FNZ5"/>
<dbReference type="SMART" id="SM00408">
    <property type="entry name" value="IGc2"/>
    <property type="match status" value="1"/>
</dbReference>
<feature type="chain" id="PRO_5032826816" description="Ig-like domain-containing protein" evidence="6">
    <location>
        <begin position="24"/>
        <end position="467"/>
    </location>
</feature>
<keyword evidence="9" id="KW-1185">Reference proteome</keyword>
<keyword evidence="3" id="KW-1015">Disulfide bond</keyword>
<evidence type="ECO:0000256" key="6">
    <source>
        <dbReference type="SAM" id="SignalP"/>
    </source>
</evidence>
<feature type="domain" description="Ig-like" evidence="7">
    <location>
        <begin position="308"/>
        <end position="387"/>
    </location>
</feature>
<keyword evidence="5" id="KW-0393">Immunoglobulin domain</keyword>
<gene>
    <name evidence="8" type="ORF">MGAL_10B055333</name>
</gene>
<dbReference type="EMBL" id="UYJE01007248">
    <property type="protein sequence ID" value="VDI52989.1"/>
    <property type="molecule type" value="Genomic_DNA"/>
</dbReference>
<feature type="signal peptide" evidence="6">
    <location>
        <begin position="1"/>
        <end position="23"/>
    </location>
</feature>
<evidence type="ECO:0000256" key="2">
    <source>
        <dbReference type="ARBA" id="ARBA00023136"/>
    </source>
</evidence>